<dbReference type="SUPFAM" id="SSF53335">
    <property type="entry name" value="S-adenosyl-L-methionine-dependent methyltransferases"/>
    <property type="match status" value="1"/>
</dbReference>
<evidence type="ECO:0000256" key="1">
    <source>
        <dbReference type="ARBA" id="ARBA00022691"/>
    </source>
</evidence>
<keyword evidence="2" id="KW-0479">Metal-binding</keyword>
<proteinExistence type="inferred from homology"/>
<evidence type="ECO:0000259" key="6">
    <source>
        <dbReference type="Pfam" id="PF04055"/>
    </source>
</evidence>
<keyword evidence="3" id="KW-0408">Iron</keyword>
<dbReference type="GO" id="GO:0016491">
    <property type="term" value="F:oxidoreductase activity"/>
    <property type="evidence" value="ECO:0007669"/>
    <property type="project" value="InterPro"/>
</dbReference>
<dbReference type="EMBL" id="AP018712">
    <property type="protein sequence ID" value="BBE30617.1"/>
    <property type="molecule type" value="Genomic_DNA"/>
</dbReference>
<protein>
    <recommendedName>
        <fullName evidence="6">Radical SAM core domain-containing protein</fullName>
    </recommendedName>
</protein>
<gene>
    <name evidence="7" type="ORF">OSSY52_07580</name>
</gene>
<organism evidence="7 8">
    <name type="scientific">Tepiditoga spiralis</name>
    <dbReference type="NCBI Taxonomy" id="2108365"/>
    <lineage>
        <taxon>Bacteria</taxon>
        <taxon>Thermotogati</taxon>
        <taxon>Thermotogota</taxon>
        <taxon>Thermotogae</taxon>
        <taxon>Petrotogales</taxon>
        <taxon>Petrotogaceae</taxon>
        <taxon>Tepiditoga</taxon>
    </lineage>
</organism>
<dbReference type="SUPFAM" id="SSF102114">
    <property type="entry name" value="Radical SAM enzymes"/>
    <property type="match status" value="1"/>
</dbReference>
<evidence type="ECO:0000313" key="8">
    <source>
        <dbReference type="Proteomes" id="UP000516361"/>
    </source>
</evidence>
<dbReference type="GO" id="GO:0046872">
    <property type="term" value="F:metal ion binding"/>
    <property type="evidence" value="ECO:0007669"/>
    <property type="project" value="UniProtKB-KW"/>
</dbReference>
<name>A0A7G1G6T6_9BACT</name>
<accession>A0A7G1G6T6</accession>
<sequence>MFKPLKTNRGLNIKSLKKLVKNKEIYIWGTGQLGRSLKRMLNKNNINIFGFCDSNKNIENSNIDTSKVYSPEKIIIKAQKNEAFLILAAAQSRHEMEKICIDNNLNKNEDFISYIKLQRPEAIIEISGDCNLNCNFCPQGNLKLKKGIMNFYTYRKVLSKLMLDIPNLFNIQLSLWGEPLLNPEIDKIITLSEKYIPVSIQTNLQITKNIEKLIKSNPTQIIISVSGFDKNYSKYYDNASWDTFKNNVDFLYNLISLYKSKTQISFLFHLYKDNRNDYEKIKEYLKKYNFKVSPSWAYLNPYNHLLYYLKYGIINYKIKNVLNSLAWDFEKIIPIIKNEIGKPCLCQRLFPIINWDLSVLQCHLYYNKIHNNYLDIPYDELLKLRHNQQICKKCQKYGLHRLDIDILLRKYSEERILGRLENE</sequence>
<evidence type="ECO:0000313" key="7">
    <source>
        <dbReference type="EMBL" id="BBE30617.1"/>
    </source>
</evidence>
<dbReference type="PANTHER" id="PTHR43273:SF3">
    <property type="entry name" value="ANAEROBIC SULFATASE-MATURATING ENZYME HOMOLOG ASLB-RELATED"/>
    <property type="match status" value="1"/>
</dbReference>
<dbReference type="Proteomes" id="UP000516361">
    <property type="component" value="Chromosome"/>
</dbReference>
<evidence type="ECO:0000256" key="4">
    <source>
        <dbReference type="ARBA" id="ARBA00023014"/>
    </source>
</evidence>
<keyword evidence="1" id="KW-0949">S-adenosyl-L-methionine</keyword>
<dbReference type="KEGG" id="ocy:OSSY52_07580"/>
<dbReference type="Gene3D" id="3.20.20.70">
    <property type="entry name" value="Aldolase class I"/>
    <property type="match status" value="1"/>
</dbReference>
<feature type="domain" description="Radical SAM core" evidence="6">
    <location>
        <begin position="124"/>
        <end position="256"/>
    </location>
</feature>
<evidence type="ECO:0000256" key="2">
    <source>
        <dbReference type="ARBA" id="ARBA00022723"/>
    </source>
</evidence>
<dbReference type="Gene3D" id="3.40.50.720">
    <property type="entry name" value="NAD(P)-binding Rossmann-like Domain"/>
    <property type="match status" value="1"/>
</dbReference>
<dbReference type="GO" id="GO:0051536">
    <property type="term" value="F:iron-sulfur cluster binding"/>
    <property type="evidence" value="ECO:0007669"/>
    <property type="project" value="UniProtKB-KW"/>
</dbReference>
<dbReference type="RefSeq" id="WP_190615695.1">
    <property type="nucleotide sequence ID" value="NZ_AP018712.1"/>
</dbReference>
<keyword evidence="8" id="KW-1185">Reference proteome</keyword>
<dbReference type="SFLD" id="SFLDG01067">
    <property type="entry name" value="SPASM/twitch_domain_containing"/>
    <property type="match status" value="1"/>
</dbReference>
<dbReference type="InParanoid" id="A0A7G1G6T6"/>
<dbReference type="CDD" id="cd01335">
    <property type="entry name" value="Radical_SAM"/>
    <property type="match status" value="1"/>
</dbReference>
<dbReference type="InterPro" id="IPR023867">
    <property type="entry name" value="Sulphatase_maturase_rSAM"/>
</dbReference>
<dbReference type="InterPro" id="IPR058240">
    <property type="entry name" value="rSAM_sf"/>
</dbReference>
<keyword evidence="4" id="KW-0411">Iron-sulfur</keyword>
<evidence type="ECO:0000256" key="5">
    <source>
        <dbReference type="ARBA" id="ARBA00023601"/>
    </source>
</evidence>
<dbReference type="Pfam" id="PF04055">
    <property type="entry name" value="Radical_SAM"/>
    <property type="match status" value="1"/>
</dbReference>
<evidence type="ECO:0000256" key="3">
    <source>
        <dbReference type="ARBA" id="ARBA00023004"/>
    </source>
</evidence>
<dbReference type="InterPro" id="IPR007197">
    <property type="entry name" value="rSAM"/>
</dbReference>
<dbReference type="InterPro" id="IPR029063">
    <property type="entry name" value="SAM-dependent_MTases_sf"/>
</dbReference>
<dbReference type="AlphaFoldDB" id="A0A7G1G6T6"/>
<dbReference type="SFLD" id="SFLDS00029">
    <property type="entry name" value="Radical_SAM"/>
    <property type="match status" value="1"/>
</dbReference>
<dbReference type="PANTHER" id="PTHR43273">
    <property type="entry name" value="ANAEROBIC SULFATASE-MATURATING ENZYME HOMOLOG ASLB-RELATED"/>
    <property type="match status" value="1"/>
</dbReference>
<dbReference type="InterPro" id="IPR013785">
    <property type="entry name" value="Aldolase_TIM"/>
</dbReference>
<reference evidence="7 8" key="1">
    <citation type="submission" date="2018-06" db="EMBL/GenBank/DDBJ databases">
        <title>Genome sequencing of Oceanotoga sp. sy52.</title>
        <authorList>
            <person name="Mori K."/>
        </authorList>
    </citation>
    <scope>NUCLEOTIDE SEQUENCE [LARGE SCALE GENOMIC DNA]</scope>
    <source>
        <strain evidence="8">sy52</strain>
    </source>
</reference>
<comment type="similarity">
    <text evidence="5">Belongs to the radical SAM superfamily. Anaerobic sulfatase-maturating enzyme family.</text>
</comment>